<dbReference type="PROSITE" id="PS50104">
    <property type="entry name" value="TIR"/>
    <property type="match status" value="1"/>
</dbReference>
<sequence length="1010" mass="111348">MGGAVDRGDFYLSYHPADLSWAHWLSWVLERNGYTVFVQDWDLRPGENIVARKAQALDRCEFTLAVVTRAYLATPACRDDWTSAFLQDPDGRERLVCVQTEVCDLPRQMRVRGVIDLQDRAEEEARTVLLDHLDPGRRRPTARPGYPRAVDGGVEPPRFPAVAPRIFHVPPRNDHFTGRLHHLRGLHEHLQAVTVLQAAVHGLGGVGKSQIAIEYAHRYATSYDIVWWVAAEQPAVMQADISALAAALDIPLTGDERRQREALYAELRRRGRWLIIYDNAEHPDDVYPLPEGGRVLITSRNPNWANVATAVSLDVLTDEEASGFLDKRLSTGDTRDYGSPADIKELRQRLGNLPLALEQAAAFIQAAGINVRDYLGLLSTSPRDALSTSPPVGYARTVIDTWMLTLDKIEKTCPDAYGLLLFCAFLAPDQVPRRVLSRPGGHLPRRLGRVVTSPSRYFAAVSALRRYSMVKATPEEISLHRLVQWVVRQRAVRTGPHPSELVSDVVRWLLSVYPVSAGEPENAALAGTLLPHVLAVHDHVPGHRHHTPRRELAALLERTAVFLHASTRLKTAETLFDSALRFLGGTKPTDPQLLRTELAYGRLLQDVGRTDEAQHLFERVLTHSRKRNAGRAGLLAPALIDMGRLLQEEGRLREARERVTEALSLAPTARLPVELQAKAYGILGRIQQDLGEITDARRAYELALRLAVQAFGERDSRVALRRNNLAGALHLAGDVQEARHQLDTALAGLTHVYGSAHDRTVAVRVNLGAALQVLGEYGAARGQLDQALRICGGLELHEDPRIPMILTGLGVLSQDDGDLPQALRHHRAALKAGLKLYLPDHPRMVVLSSNAGAAMTREGSVAEASATLRAALGAATALYGEHHPRVAVVRSHWGMCLAAAGDTAEAWAQESLALEDSQRTYGDRHQRTATIQNSLGCIRWMQGRARESGELFSRALRIAVLTYGPDHPRTAVFRANRGLGTGDPKPGAGPEPVALFIPLHIHQQATTIDR</sequence>
<dbReference type="InterPro" id="IPR019734">
    <property type="entry name" value="TPR_rpt"/>
</dbReference>
<dbReference type="InterPro" id="IPR011990">
    <property type="entry name" value="TPR-like_helical_dom_sf"/>
</dbReference>
<evidence type="ECO:0000256" key="1">
    <source>
        <dbReference type="PROSITE-ProRule" id="PRU00339"/>
    </source>
</evidence>
<evidence type="ECO:0000313" key="5">
    <source>
        <dbReference type="Proteomes" id="UP000326041"/>
    </source>
</evidence>
<dbReference type="Pfam" id="PF25000">
    <property type="entry name" value="DUF7779"/>
    <property type="match status" value="1"/>
</dbReference>
<evidence type="ECO:0000259" key="3">
    <source>
        <dbReference type="PROSITE" id="PS50104"/>
    </source>
</evidence>
<gene>
    <name evidence="4" type="ORF">CP972_28190</name>
</gene>
<dbReference type="SUPFAM" id="SSF52200">
    <property type="entry name" value="Toll/Interleukin receptor TIR domain"/>
    <property type="match status" value="1"/>
</dbReference>
<keyword evidence="1" id="KW-0802">TPR repeat</keyword>
<dbReference type="Pfam" id="PF13424">
    <property type="entry name" value="TPR_12"/>
    <property type="match status" value="3"/>
</dbReference>
<dbReference type="Proteomes" id="UP000326041">
    <property type="component" value="Chromosome"/>
</dbReference>
<dbReference type="InterPro" id="IPR000157">
    <property type="entry name" value="TIR_dom"/>
</dbReference>
<dbReference type="Gene3D" id="1.25.40.10">
    <property type="entry name" value="Tetratricopeptide repeat domain"/>
    <property type="match status" value="3"/>
</dbReference>
<dbReference type="SUPFAM" id="SSF48452">
    <property type="entry name" value="TPR-like"/>
    <property type="match status" value="3"/>
</dbReference>
<keyword evidence="5" id="KW-1185">Reference proteome</keyword>
<dbReference type="PANTHER" id="PTHR46082">
    <property type="entry name" value="ATP/GTP-BINDING PROTEIN-RELATED"/>
    <property type="match status" value="1"/>
</dbReference>
<protein>
    <submittedName>
        <fullName evidence="4">TIR domain-containing protein</fullName>
    </submittedName>
</protein>
<dbReference type="RefSeq" id="WP_055607681.1">
    <property type="nucleotide sequence ID" value="NZ_CP023697.1"/>
</dbReference>
<dbReference type="SUPFAM" id="SSF52540">
    <property type="entry name" value="P-loop containing nucleoside triphosphate hydrolases"/>
    <property type="match status" value="1"/>
</dbReference>
<feature type="domain" description="TIR" evidence="3">
    <location>
        <begin position="6"/>
        <end position="132"/>
    </location>
</feature>
<dbReference type="GeneID" id="95538360"/>
<evidence type="ECO:0000313" key="4">
    <source>
        <dbReference type="EMBL" id="QEV08979.1"/>
    </source>
</evidence>
<dbReference type="Gene3D" id="3.40.50.300">
    <property type="entry name" value="P-loop containing nucleotide triphosphate hydrolases"/>
    <property type="match status" value="1"/>
</dbReference>
<feature type="repeat" description="TPR" evidence="1">
    <location>
        <begin position="636"/>
        <end position="669"/>
    </location>
</feature>
<dbReference type="Pfam" id="PF00931">
    <property type="entry name" value="NB-ARC"/>
    <property type="match status" value="1"/>
</dbReference>
<accession>A0ABX6B4D1</accession>
<dbReference type="InterPro" id="IPR035897">
    <property type="entry name" value="Toll_tir_struct_dom_sf"/>
</dbReference>
<name>A0ABX6B4D1_9ACTN</name>
<dbReference type="InterPro" id="IPR056681">
    <property type="entry name" value="DUF7779"/>
</dbReference>
<dbReference type="InterPro" id="IPR002182">
    <property type="entry name" value="NB-ARC"/>
</dbReference>
<dbReference type="NCBIfam" id="NF040586">
    <property type="entry name" value="FxSxx_TPR"/>
    <property type="match status" value="1"/>
</dbReference>
<dbReference type="InterPro" id="IPR053137">
    <property type="entry name" value="NLR-like"/>
</dbReference>
<dbReference type="Pfam" id="PF13676">
    <property type="entry name" value="TIR_2"/>
    <property type="match status" value="1"/>
</dbReference>
<dbReference type="EMBL" id="CP023697">
    <property type="protein sequence ID" value="QEV08979.1"/>
    <property type="molecule type" value="Genomic_DNA"/>
</dbReference>
<dbReference type="SMART" id="SM00028">
    <property type="entry name" value="TPR"/>
    <property type="match status" value="4"/>
</dbReference>
<reference evidence="4 5" key="1">
    <citation type="submission" date="2017-09" db="EMBL/GenBank/DDBJ databases">
        <authorList>
            <person name="Lee N."/>
            <person name="Cho B.-K."/>
        </authorList>
    </citation>
    <scope>NUCLEOTIDE SEQUENCE [LARGE SCALE GENOMIC DNA]</scope>
    <source>
        <strain evidence="4 5">ATCC 13879</strain>
    </source>
</reference>
<proteinExistence type="predicted"/>
<evidence type="ECO:0000256" key="2">
    <source>
        <dbReference type="SAM" id="MobiDB-lite"/>
    </source>
</evidence>
<dbReference type="PANTHER" id="PTHR46082:SF6">
    <property type="entry name" value="AAA+ ATPASE DOMAIN-CONTAINING PROTEIN-RELATED"/>
    <property type="match status" value="1"/>
</dbReference>
<dbReference type="PROSITE" id="PS50005">
    <property type="entry name" value="TPR"/>
    <property type="match status" value="1"/>
</dbReference>
<dbReference type="Gene3D" id="3.40.50.10140">
    <property type="entry name" value="Toll/interleukin-1 receptor homology (TIR) domain"/>
    <property type="match status" value="1"/>
</dbReference>
<feature type="region of interest" description="Disordered" evidence="2">
    <location>
        <begin position="134"/>
        <end position="154"/>
    </location>
</feature>
<dbReference type="Pfam" id="PF13181">
    <property type="entry name" value="TPR_8"/>
    <property type="match status" value="1"/>
</dbReference>
<organism evidence="4 5">
    <name type="scientific">Streptomyces prasinus</name>
    <dbReference type="NCBI Taxonomy" id="67345"/>
    <lineage>
        <taxon>Bacteria</taxon>
        <taxon>Bacillati</taxon>
        <taxon>Actinomycetota</taxon>
        <taxon>Actinomycetes</taxon>
        <taxon>Kitasatosporales</taxon>
        <taxon>Streptomycetaceae</taxon>
        <taxon>Streptomyces</taxon>
    </lineage>
</organism>
<dbReference type="InterPro" id="IPR027417">
    <property type="entry name" value="P-loop_NTPase"/>
</dbReference>